<gene>
    <name evidence="2" type="primary">moeB</name>
    <name evidence="2" type="ORF">TRIHO_46250</name>
</gene>
<dbReference type="Gene3D" id="3.40.50.720">
    <property type="entry name" value="NAD(P)-binding Rossmann-like Domain"/>
    <property type="match status" value="1"/>
</dbReference>
<feature type="domain" description="Rhodanese" evidence="1">
    <location>
        <begin position="249"/>
        <end position="313"/>
    </location>
</feature>
<dbReference type="GO" id="GO:0008146">
    <property type="term" value="F:sulfotransferase activity"/>
    <property type="evidence" value="ECO:0007669"/>
    <property type="project" value="TreeGrafter"/>
</dbReference>
<dbReference type="SUPFAM" id="SSF69572">
    <property type="entry name" value="Activating enzymes of the ubiquitin-like proteins"/>
    <property type="match status" value="1"/>
</dbReference>
<dbReference type="InterPro" id="IPR045886">
    <property type="entry name" value="ThiF/MoeB/HesA"/>
</dbReference>
<evidence type="ECO:0000259" key="1">
    <source>
        <dbReference type="PROSITE" id="PS50206"/>
    </source>
</evidence>
<accession>A0A132BQ71</accession>
<sequence length="324" mass="33468">MQDLSAFARQIALPEVGDAGQRRLAQAHVLVVGAGGLGCPVLMYLATAGIGTLTVMDPDRVEATNLHRQPLYSPCEVGALKVEAAASALRRLAPALRLHALPAALGASNVAQRIADVDLVVDAADSFAVSYILSDACFQAGKVLISASVLGTAGYVGGYCGGAPSLRAVFPDLPERAATCASAGVMGPVVGMIGAAQAQLVLQQILATTAPAAGQLLSFDMGQLKTAGFRFDGTPEPADALPFVSVSHPAQDQLVVDLRPEREAPETVVQGAQRILPEEIATAELPRGRPLILACASGLRAWQAARVLQTRGYVDLSLHAVTAP</sequence>
<evidence type="ECO:0000313" key="2">
    <source>
        <dbReference type="EMBL" id="KUP90541.1"/>
    </source>
</evidence>
<protein>
    <submittedName>
        <fullName evidence="2">Molybdopterin-synthase adenylyltransferase</fullName>
        <ecNumber evidence="2">2.7.7.80</ecNumber>
    </submittedName>
</protein>
<keyword evidence="2" id="KW-0548">Nucleotidyltransferase</keyword>
<dbReference type="Proteomes" id="UP000068382">
    <property type="component" value="Unassembled WGS sequence"/>
</dbReference>
<dbReference type="GO" id="GO:0004792">
    <property type="term" value="F:thiosulfate-cyanide sulfurtransferase activity"/>
    <property type="evidence" value="ECO:0007669"/>
    <property type="project" value="TreeGrafter"/>
</dbReference>
<dbReference type="GO" id="GO:0061605">
    <property type="term" value="F:molybdopterin-synthase adenylyltransferase activity"/>
    <property type="evidence" value="ECO:0007669"/>
    <property type="project" value="UniProtKB-EC"/>
</dbReference>
<dbReference type="AlphaFoldDB" id="A0A132BQ71"/>
<keyword evidence="2" id="KW-0808">Transferase</keyword>
<dbReference type="SUPFAM" id="SSF52821">
    <property type="entry name" value="Rhodanese/Cell cycle control phosphatase"/>
    <property type="match status" value="1"/>
</dbReference>
<dbReference type="PATRIC" id="fig|1768241.3.peg.4826"/>
<dbReference type="InterPro" id="IPR035985">
    <property type="entry name" value="Ubiquitin-activating_enz"/>
</dbReference>
<dbReference type="CDD" id="cd00158">
    <property type="entry name" value="RHOD"/>
    <property type="match status" value="1"/>
</dbReference>
<organism evidence="2 3">
    <name type="scientific">Tritonibacter horizontis</name>
    <dbReference type="NCBI Taxonomy" id="1768241"/>
    <lineage>
        <taxon>Bacteria</taxon>
        <taxon>Pseudomonadati</taxon>
        <taxon>Pseudomonadota</taxon>
        <taxon>Alphaproteobacteria</taxon>
        <taxon>Rhodobacterales</taxon>
        <taxon>Paracoccaceae</taxon>
        <taxon>Tritonibacter</taxon>
    </lineage>
</organism>
<dbReference type="EMBL" id="LPUY01000139">
    <property type="protein sequence ID" value="KUP90541.1"/>
    <property type="molecule type" value="Genomic_DNA"/>
</dbReference>
<dbReference type="PROSITE" id="PS50206">
    <property type="entry name" value="RHODANESE_3"/>
    <property type="match status" value="1"/>
</dbReference>
<dbReference type="PANTHER" id="PTHR10953:SF102">
    <property type="entry name" value="ADENYLYLTRANSFERASE AND SULFURTRANSFERASE MOCS3"/>
    <property type="match status" value="1"/>
</dbReference>
<dbReference type="EC" id="2.7.7.80" evidence="2"/>
<keyword evidence="3" id="KW-1185">Reference proteome</keyword>
<dbReference type="CDD" id="cd00757">
    <property type="entry name" value="ThiF_MoeB_HesA_family"/>
    <property type="match status" value="1"/>
</dbReference>
<dbReference type="GO" id="GO:0005829">
    <property type="term" value="C:cytosol"/>
    <property type="evidence" value="ECO:0007669"/>
    <property type="project" value="TreeGrafter"/>
</dbReference>
<dbReference type="InterPro" id="IPR000594">
    <property type="entry name" value="ThiF_NAD_FAD-bd"/>
</dbReference>
<dbReference type="InterPro" id="IPR001763">
    <property type="entry name" value="Rhodanese-like_dom"/>
</dbReference>
<evidence type="ECO:0000313" key="3">
    <source>
        <dbReference type="Proteomes" id="UP000068382"/>
    </source>
</evidence>
<dbReference type="RefSeq" id="WP_332307245.1">
    <property type="nucleotide sequence ID" value="NZ_LPUY01000139.1"/>
</dbReference>
<comment type="caution">
    <text evidence="2">The sequence shown here is derived from an EMBL/GenBank/DDBJ whole genome shotgun (WGS) entry which is preliminary data.</text>
</comment>
<dbReference type="PANTHER" id="PTHR10953">
    <property type="entry name" value="UBIQUITIN-ACTIVATING ENZYME E1"/>
    <property type="match status" value="1"/>
</dbReference>
<proteinExistence type="predicted"/>
<name>A0A132BQ71_9RHOB</name>
<dbReference type="Pfam" id="PF00899">
    <property type="entry name" value="ThiF"/>
    <property type="match status" value="1"/>
</dbReference>
<dbReference type="GO" id="GO:0008641">
    <property type="term" value="F:ubiquitin-like modifier activating enzyme activity"/>
    <property type="evidence" value="ECO:0007669"/>
    <property type="project" value="InterPro"/>
</dbReference>
<dbReference type="Gene3D" id="3.40.250.10">
    <property type="entry name" value="Rhodanese-like domain"/>
    <property type="match status" value="1"/>
</dbReference>
<reference evidence="2 3" key="1">
    <citation type="submission" date="2015-12" db="EMBL/GenBank/DDBJ databases">
        <title>Genome sequence of the marine Rhodobacteraceae strain O3.65, Candidatus Tritonibacter horizontis.</title>
        <authorList>
            <person name="Poehlein A."/>
            <person name="Giebel H.A."/>
            <person name="Voget S."/>
            <person name="Brinkhoff T."/>
        </authorList>
    </citation>
    <scope>NUCLEOTIDE SEQUENCE [LARGE SCALE GENOMIC DNA]</scope>
    <source>
        <strain evidence="2 3">O3.65</strain>
    </source>
</reference>
<dbReference type="InterPro" id="IPR036873">
    <property type="entry name" value="Rhodanese-like_dom_sf"/>
</dbReference>